<dbReference type="EMBL" id="MU167373">
    <property type="protein sequence ID" value="KAG0141729.1"/>
    <property type="molecule type" value="Genomic_DNA"/>
</dbReference>
<sequence>MADCCFKQRNQPSCPQELRKTRRSPGDCTEDLAKIERDWEHWVKLRISHSQADTLISFRTNTCSASGTLILLMFASFKTLAFASAHPEMNDLASLVTLDRSTDSNQTLHLLNLGWVVSWNLNSNTQNITSVSDSSPTPSFTAVAVQTSDPSARQFA</sequence>
<dbReference type="Proteomes" id="UP000886653">
    <property type="component" value="Unassembled WGS sequence"/>
</dbReference>
<name>A0A9P6T7Q6_9BASI</name>
<evidence type="ECO:0000313" key="1">
    <source>
        <dbReference type="EMBL" id="KAG0141729.1"/>
    </source>
</evidence>
<organism evidence="1 2">
    <name type="scientific">Cronartium quercuum f. sp. fusiforme G11</name>
    <dbReference type="NCBI Taxonomy" id="708437"/>
    <lineage>
        <taxon>Eukaryota</taxon>
        <taxon>Fungi</taxon>
        <taxon>Dikarya</taxon>
        <taxon>Basidiomycota</taxon>
        <taxon>Pucciniomycotina</taxon>
        <taxon>Pucciniomycetes</taxon>
        <taxon>Pucciniales</taxon>
        <taxon>Coleosporiaceae</taxon>
        <taxon>Cronartium</taxon>
    </lineage>
</organism>
<protein>
    <submittedName>
        <fullName evidence="1">Uncharacterized protein</fullName>
    </submittedName>
</protein>
<proteinExistence type="predicted"/>
<evidence type="ECO:0000313" key="2">
    <source>
        <dbReference type="Proteomes" id="UP000886653"/>
    </source>
</evidence>
<dbReference type="AlphaFoldDB" id="A0A9P6T7Q6"/>
<reference evidence="1" key="1">
    <citation type="submission" date="2013-11" db="EMBL/GenBank/DDBJ databases">
        <title>Genome sequence of the fusiform rust pathogen reveals effectors for host alternation and coevolution with pine.</title>
        <authorList>
            <consortium name="DOE Joint Genome Institute"/>
            <person name="Smith K."/>
            <person name="Pendleton A."/>
            <person name="Kubisiak T."/>
            <person name="Anderson C."/>
            <person name="Salamov A."/>
            <person name="Aerts A."/>
            <person name="Riley R."/>
            <person name="Clum A."/>
            <person name="Lindquist E."/>
            <person name="Ence D."/>
            <person name="Campbell M."/>
            <person name="Kronenberg Z."/>
            <person name="Feau N."/>
            <person name="Dhillon B."/>
            <person name="Hamelin R."/>
            <person name="Burleigh J."/>
            <person name="Smith J."/>
            <person name="Yandell M."/>
            <person name="Nelson C."/>
            <person name="Grigoriev I."/>
            <person name="Davis J."/>
        </authorList>
    </citation>
    <scope>NUCLEOTIDE SEQUENCE</scope>
    <source>
        <strain evidence="1">G11</strain>
    </source>
</reference>
<comment type="caution">
    <text evidence="1">The sequence shown here is derived from an EMBL/GenBank/DDBJ whole genome shotgun (WGS) entry which is preliminary data.</text>
</comment>
<keyword evidence="2" id="KW-1185">Reference proteome</keyword>
<gene>
    <name evidence="1" type="ORF">CROQUDRAFT_98397</name>
</gene>
<accession>A0A9P6T7Q6</accession>